<proteinExistence type="predicted"/>
<name>A0AA38WST4_9ASTR</name>
<protein>
    <submittedName>
        <fullName evidence="1">Uncharacterized protein</fullName>
    </submittedName>
</protein>
<accession>A0AA38WST4</accession>
<keyword evidence="2" id="KW-1185">Reference proteome</keyword>
<sequence length="94" mass="11009">MSIEELQSTLIVHEQKFKRLEKEDEQARKVDYCDSSINRGCGRGRSSPRGRGRSFFNKETIECYKCHKLGIIHMNAQMRKKPTMLDLMKLKKSC</sequence>
<evidence type="ECO:0000313" key="1">
    <source>
        <dbReference type="EMBL" id="KAJ9561486.1"/>
    </source>
</evidence>
<comment type="caution">
    <text evidence="1">The sequence shown here is derived from an EMBL/GenBank/DDBJ whole genome shotgun (WGS) entry which is preliminary data.</text>
</comment>
<organism evidence="1 2">
    <name type="scientific">Centaurea solstitialis</name>
    <name type="common">yellow star-thistle</name>
    <dbReference type="NCBI Taxonomy" id="347529"/>
    <lineage>
        <taxon>Eukaryota</taxon>
        <taxon>Viridiplantae</taxon>
        <taxon>Streptophyta</taxon>
        <taxon>Embryophyta</taxon>
        <taxon>Tracheophyta</taxon>
        <taxon>Spermatophyta</taxon>
        <taxon>Magnoliopsida</taxon>
        <taxon>eudicotyledons</taxon>
        <taxon>Gunneridae</taxon>
        <taxon>Pentapetalae</taxon>
        <taxon>asterids</taxon>
        <taxon>campanulids</taxon>
        <taxon>Asterales</taxon>
        <taxon>Asteraceae</taxon>
        <taxon>Carduoideae</taxon>
        <taxon>Cardueae</taxon>
        <taxon>Centaureinae</taxon>
        <taxon>Centaurea</taxon>
    </lineage>
</organism>
<dbReference type="Proteomes" id="UP001172457">
    <property type="component" value="Chromosome 2"/>
</dbReference>
<reference evidence="1" key="1">
    <citation type="submission" date="2023-03" db="EMBL/GenBank/DDBJ databases">
        <title>Chromosome-scale reference genome and RAD-based genetic map of yellow starthistle (Centaurea solstitialis) reveal putative structural variation and QTLs associated with invader traits.</title>
        <authorList>
            <person name="Reatini B."/>
            <person name="Cang F.A."/>
            <person name="Jiang Q."/>
            <person name="Mckibben M.T.W."/>
            <person name="Barker M.S."/>
            <person name="Rieseberg L.H."/>
            <person name="Dlugosch K.M."/>
        </authorList>
    </citation>
    <scope>NUCLEOTIDE SEQUENCE</scope>
    <source>
        <strain evidence="1">CAN-66</strain>
        <tissue evidence="1">Leaf</tissue>
    </source>
</reference>
<gene>
    <name evidence="1" type="ORF">OSB04_006646</name>
</gene>
<dbReference type="EMBL" id="JARYMX010000002">
    <property type="protein sequence ID" value="KAJ9561486.1"/>
    <property type="molecule type" value="Genomic_DNA"/>
</dbReference>
<dbReference type="AlphaFoldDB" id="A0AA38WST4"/>
<evidence type="ECO:0000313" key="2">
    <source>
        <dbReference type="Proteomes" id="UP001172457"/>
    </source>
</evidence>